<feature type="domain" description="FAF" evidence="3">
    <location>
        <begin position="176"/>
        <end position="229"/>
    </location>
</feature>
<comment type="caution">
    <text evidence="4">The sequence shown here is derived from an EMBL/GenBank/DDBJ whole genome shotgun (WGS) entry which is preliminary data.</text>
</comment>
<dbReference type="InterPro" id="IPR046431">
    <property type="entry name" value="FAF_dom"/>
</dbReference>
<name>A0AAN7QYV0_9MYRT</name>
<accession>A0AAN7QYV0</accession>
<feature type="region of interest" description="Disordered" evidence="2">
    <location>
        <begin position="229"/>
        <end position="266"/>
    </location>
</feature>
<feature type="compositionally biased region" description="Acidic residues" evidence="2">
    <location>
        <begin position="248"/>
        <end position="266"/>
    </location>
</feature>
<dbReference type="PANTHER" id="PTHR33155:SF3">
    <property type="entry name" value="PROTEIN FAF-LIKE, CHLOROPLASTIC"/>
    <property type="match status" value="1"/>
</dbReference>
<feature type="compositionally biased region" description="Low complexity" evidence="2">
    <location>
        <begin position="121"/>
        <end position="133"/>
    </location>
</feature>
<dbReference type="EMBL" id="JAXIOK010000001">
    <property type="protein sequence ID" value="KAK4780138.1"/>
    <property type="molecule type" value="Genomic_DNA"/>
</dbReference>
<sequence>MQSRKWIAGNNCILPSSDEHCLDGITDSPPNDCLEEEEEGEPSQSKSQFDIWSPNQEAKDRTGVDETEHPNIWSLILSPKNKPDHPVPVVPYIHPQVKKSAASLSVKSLEICTESLGSETGSDVFSSYSSSETSDGEEDGKEELPDHPEKMVPSSDMFSTVSRKRQQLQQLTRSRSFPPPLPSLSHQNGASLHVHSLRNNGRLVLEAVSVKEQRNFQAQREGGRLVLTLIDHPTGNDRDNGDKKATDGDEIDDALTPDGAATDDDEEIQDIGDVEEEEEEEEGEVTELQANKLSDILNKHPVILSDRCPLLPDRFAEAVVFGPHCMATS</sequence>
<feature type="region of interest" description="Disordered" evidence="2">
    <location>
        <begin position="16"/>
        <end position="67"/>
    </location>
</feature>
<evidence type="ECO:0000259" key="3">
    <source>
        <dbReference type="Pfam" id="PF11250"/>
    </source>
</evidence>
<evidence type="ECO:0000256" key="2">
    <source>
        <dbReference type="SAM" id="MobiDB-lite"/>
    </source>
</evidence>
<evidence type="ECO:0000313" key="4">
    <source>
        <dbReference type="EMBL" id="KAK4780138.1"/>
    </source>
</evidence>
<evidence type="ECO:0000256" key="1">
    <source>
        <dbReference type="ARBA" id="ARBA00008690"/>
    </source>
</evidence>
<evidence type="ECO:0000313" key="5">
    <source>
        <dbReference type="Proteomes" id="UP001345219"/>
    </source>
</evidence>
<keyword evidence="5" id="KW-1185">Reference proteome</keyword>
<dbReference type="PANTHER" id="PTHR33155">
    <property type="entry name" value="FANTASTIC FOUR-LIKE PROTEIN (DUF3049)"/>
    <property type="match status" value="1"/>
</dbReference>
<organism evidence="4 5">
    <name type="scientific">Trapa incisa</name>
    <dbReference type="NCBI Taxonomy" id="236973"/>
    <lineage>
        <taxon>Eukaryota</taxon>
        <taxon>Viridiplantae</taxon>
        <taxon>Streptophyta</taxon>
        <taxon>Embryophyta</taxon>
        <taxon>Tracheophyta</taxon>
        <taxon>Spermatophyta</taxon>
        <taxon>Magnoliopsida</taxon>
        <taxon>eudicotyledons</taxon>
        <taxon>Gunneridae</taxon>
        <taxon>Pentapetalae</taxon>
        <taxon>rosids</taxon>
        <taxon>malvids</taxon>
        <taxon>Myrtales</taxon>
        <taxon>Lythraceae</taxon>
        <taxon>Trapa</taxon>
    </lineage>
</organism>
<gene>
    <name evidence="4" type="ORF">SAY87_016244</name>
</gene>
<feature type="compositionally biased region" description="Polar residues" evidence="2">
    <location>
        <begin position="42"/>
        <end position="56"/>
    </location>
</feature>
<comment type="similarity">
    <text evidence="1">Belongs to the fantastic four family.</text>
</comment>
<reference evidence="4 5" key="1">
    <citation type="journal article" date="2023" name="Hortic Res">
        <title>Pangenome of water caltrop reveals structural variations and asymmetric subgenome divergence after allopolyploidization.</title>
        <authorList>
            <person name="Zhang X."/>
            <person name="Chen Y."/>
            <person name="Wang L."/>
            <person name="Yuan Y."/>
            <person name="Fang M."/>
            <person name="Shi L."/>
            <person name="Lu R."/>
            <person name="Comes H.P."/>
            <person name="Ma Y."/>
            <person name="Chen Y."/>
            <person name="Huang G."/>
            <person name="Zhou Y."/>
            <person name="Zheng Z."/>
            <person name="Qiu Y."/>
        </authorList>
    </citation>
    <scope>NUCLEOTIDE SEQUENCE [LARGE SCALE GENOMIC DNA]</scope>
    <source>
        <tissue evidence="4">Roots</tissue>
    </source>
</reference>
<feature type="compositionally biased region" description="Low complexity" evidence="2">
    <location>
        <begin position="167"/>
        <end position="176"/>
    </location>
</feature>
<dbReference type="Proteomes" id="UP001345219">
    <property type="component" value="Chromosome 13"/>
</dbReference>
<feature type="compositionally biased region" description="Basic and acidic residues" evidence="2">
    <location>
        <begin position="234"/>
        <end position="247"/>
    </location>
</feature>
<feature type="compositionally biased region" description="Basic and acidic residues" evidence="2">
    <location>
        <begin position="57"/>
        <end position="67"/>
    </location>
</feature>
<feature type="region of interest" description="Disordered" evidence="2">
    <location>
        <begin position="118"/>
        <end position="187"/>
    </location>
</feature>
<dbReference type="AlphaFoldDB" id="A0AAN7QYV0"/>
<proteinExistence type="inferred from homology"/>
<dbReference type="Pfam" id="PF11250">
    <property type="entry name" value="FAF"/>
    <property type="match status" value="1"/>
</dbReference>
<dbReference type="InterPro" id="IPR021410">
    <property type="entry name" value="FAF"/>
</dbReference>
<protein>
    <recommendedName>
        <fullName evidence="3">FAF domain-containing protein</fullName>
    </recommendedName>
</protein>